<feature type="binding site" evidence="5">
    <location>
        <position position="10"/>
    </location>
    <ligand>
        <name>[4Fe-4S] cluster</name>
        <dbReference type="ChEBI" id="CHEBI:49883"/>
    </ligand>
</feature>
<feature type="binding site" evidence="5">
    <location>
        <position position="221"/>
    </location>
    <ligand>
        <name>dimethylallyl diphosphate</name>
        <dbReference type="ChEBI" id="CHEBI:57623"/>
    </ligand>
</feature>
<dbReference type="GO" id="GO:0051539">
    <property type="term" value="F:4 iron, 4 sulfur cluster binding"/>
    <property type="evidence" value="ECO:0007669"/>
    <property type="project" value="UniProtKB-UniRule"/>
</dbReference>
<feature type="binding site" evidence="5">
    <location>
        <position position="222"/>
    </location>
    <ligand>
        <name>dimethylallyl diphosphate</name>
        <dbReference type="ChEBI" id="CHEBI:57623"/>
    </ligand>
</feature>
<evidence type="ECO:0000256" key="1">
    <source>
        <dbReference type="ARBA" id="ARBA00022485"/>
    </source>
</evidence>
<feature type="binding site" evidence="5">
    <location>
        <position position="220"/>
    </location>
    <ligand>
        <name>(2E)-4-hydroxy-3-methylbut-2-enyl diphosphate</name>
        <dbReference type="ChEBI" id="CHEBI:128753"/>
    </ligand>
</feature>
<comment type="cofactor">
    <cofactor evidence="5">
        <name>[4Fe-4S] cluster</name>
        <dbReference type="ChEBI" id="CHEBI:49883"/>
    </cofactor>
    <text evidence="5">Binds 1 [4Fe-4S] cluster per subunit.</text>
</comment>
<gene>
    <name evidence="5" type="primary">ispH</name>
    <name evidence="6" type="ORF">ER308_17400</name>
</gene>
<feature type="binding site" evidence="5">
    <location>
        <position position="122"/>
    </location>
    <ligand>
        <name>dimethylallyl diphosphate</name>
        <dbReference type="ChEBI" id="CHEBI:57623"/>
    </ligand>
</feature>
<evidence type="ECO:0000256" key="2">
    <source>
        <dbReference type="ARBA" id="ARBA00022723"/>
    </source>
</evidence>
<comment type="catalytic activity">
    <reaction evidence="5">
        <text>isopentenyl diphosphate + 2 oxidized [2Fe-2S]-[ferredoxin] + H2O = (2E)-4-hydroxy-3-methylbut-2-enyl diphosphate + 2 reduced [2Fe-2S]-[ferredoxin] + 2 H(+)</text>
        <dbReference type="Rhea" id="RHEA:24488"/>
        <dbReference type="Rhea" id="RHEA-COMP:10000"/>
        <dbReference type="Rhea" id="RHEA-COMP:10001"/>
        <dbReference type="ChEBI" id="CHEBI:15377"/>
        <dbReference type="ChEBI" id="CHEBI:15378"/>
        <dbReference type="ChEBI" id="CHEBI:33737"/>
        <dbReference type="ChEBI" id="CHEBI:33738"/>
        <dbReference type="ChEBI" id="CHEBI:128753"/>
        <dbReference type="ChEBI" id="CHEBI:128769"/>
        <dbReference type="EC" id="1.17.7.4"/>
    </reaction>
</comment>
<keyword evidence="1 5" id="KW-0004">4Fe-4S</keyword>
<feature type="binding site" evidence="5">
    <location>
        <position position="265"/>
    </location>
    <ligand>
        <name>dimethylallyl diphosphate</name>
        <dbReference type="ChEBI" id="CHEBI:57623"/>
    </ligand>
</feature>
<dbReference type="PANTHER" id="PTHR30426">
    <property type="entry name" value="4-HYDROXY-3-METHYLBUT-2-ENYL DIPHOSPHATE REDUCTASE"/>
    <property type="match status" value="1"/>
</dbReference>
<dbReference type="Proteomes" id="UP000291469">
    <property type="component" value="Chromosome"/>
</dbReference>
<feature type="binding site" evidence="5">
    <location>
        <position position="122"/>
    </location>
    <ligand>
        <name>isopentenyl diphosphate</name>
        <dbReference type="ChEBI" id="CHEBI:128769"/>
    </ligand>
</feature>
<keyword evidence="7" id="KW-1185">Reference proteome</keyword>
<evidence type="ECO:0000313" key="6">
    <source>
        <dbReference type="EMBL" id="QBI22095.1"/>
    </source>
</evidence>
<keyword evidence="2 5" id="KW-0479">Metal-binding</keyword>
<dbReference type="Gene3D" id="3.40.1010.20">
    <property type="entry name" value="4-hydroxy-3-methylbut-2-enyl diphosphate reductase, catalytic domain"/>
    <property type="match status" value="2"/>
</dbReference>
<keyword evidence="4 5" id="KW-0411">Iron-sulfur</keyword>
<dbReference type="EC" id="1.17.7.4" evidence="5"/>
<keyword evidence="5" id="KW-0414">Isoprene biosynthesis</keyword>
<comment type="pathway">
    <text evidence="5">Isoprenoid biosynthesis; isopentenyl diphosphate biosynthesis via DXP pathway; isopentenyl diphosphate from 1-deoxy-D-xylulose 5-phosphate: step 6/6.</text>
</comment>
<feature type="binding site" evidence="5">
    <location>
        <position position="222"/>
    </location>
    <ligand>
        <name>(2E)-4-hydroxy-3-methylbut-2-enyl diphosphate</name>
        <dbReference type="ChEBI" id="CHEBI:128753"/>
    </ligand>
</feature>
<feature type="binding site" evidence="5">
    <location>
        <position position="265"/>
    </location>
    <ligand>
        <name>(2E)-4-hydroxy-3-methylbut-2-enyl diphosphate</name>
        <dbReference type="ChEBI" id="CHEBI:128753"/>
    </ligand>
</feature>
<dbReference type="GO" id="GO:0050992">
    <property type="term" value="P:dimethylallyl diphosphate biosynthetic process"/>
    <property type="evidence" value="ECO:0007669"/>
    <property type="project" value="UniProtKB-UniRule"/>
</dbReference>
<feature type="binding site" evidence="5">
    <location>
        <position position="72"/>
    </location>
    <ligand>
        <name>isopentenyl diphosphate</name>
        <dbReference type="ChEBI" id="CHEBI:128769"/>
    </ligand>
</feature>
<organism evidence="6 7">
    <name type="scientific">Egibacter rhizosphaerae</name>
    <dbReference type="NCBI Taxonomy" id="1670831"/>
    <lineage>
        <taxon>Bacteria</taxon>
        <taxon>Bacillati</taxon>
        <taxon>Actinomycetota</taxon>
        <taxon>Nitriliruptoria</taxon>
        <taxon>Egibacterales</taxon>
        <taxon>Egibacteraceae</taxon>
        <taxon>Egibacter</taxon>
    </lineage>
</organism>
<dbReference type="UniPathway" id="UPA00059">
    <property type="reaction ID" value="UER00105"/>
</dbReference>
<comment type="similarity">
    <text evidence="5">Belongs to the IspH family.</text>
</comment>
<keyword evidence="3 5" id="KW-0408">Iron</keyword>
<feature type="binding site" evidence="5">
    <location>
        <position position="220"/>
    </location>
    <ligand>
        <name>dimethylallyl diphosphate</name>
        <dbReference type="ChEBI" id="CHEBI:57623"/>
    </ligand>
</feature>
<feature type="binding site" evidence="5">
    <location>
        <position position="162"/>
    </location>
    <ligand>
        <name>(2E)-4-hydroxy-3-methylbut-2-enyl diphosphate</name>
        <dbReference type="ChEBI" id="CHEBI:128753"/>
    </ligand>
</feature>
<feature type="active site" description="Proton donor" evidence="5">
    <location>
        <position position="124"/>
    </location>
</feature>
<dbReference type="EMBL" id="CP036402">
    <property type="protein sequence ID" value="QBI22095.1"/>
    <property type="molecule type" value="Genomic_DNA"/>
</dbReference>
<feature type="binding site" evidence="5">
    <location>
        <position position="39"/>
    </location>
    <ligand>
        <name>isopentenyl diphosphate</name>
        <dbReference type="ChEBI" id="CHEBI:128769"/>
    </ligand>
</feature>
<reference evidence="6 7" key="1">
    <citation type="submission" date="2019-01" db="EMBL/GenBank/DDBJ databases">
        <title>Egibacter rhizosphaerae EGI 80759T.</title>
        <authorList>
            <person name="Chen D.-D."/>
            <person name="Tian Y."/>
            <person name="Jiao J.-Y."/>
            <person name="Zhang X.-T."/>
            <person name="Zhang Y.-G."/>
            <person name="Zhang Y."/>
            <person name="Xiao M."/>
            <person name="Shu W.-S."/>
            <person name="Li W.-J."/>
        </authorList>
    </citation>
    <scope>NUCLEOTIDE SEQUENCE [LARGE SCALE GENOMIC DNA]</scope>
    <source>
        <strain evidence="6 7">EGI 80759</strain>
    </source>
</reference>
<dbReference type="GO" id="GO:0016114">
    <property type="term" value="P:terpenoid biosynthetic process"/>
    <property type="evidence" value="ECO:0007669"/>
    <property type="project" value="UniProtKB-UniRule"/>
</dbReference>
<comment type="catalytic activity">
    <reaction evidence="5">
        <text>dimethylallyl diphosphate + 2 oxidized [2Fe-2S]-[ferredoxin] + H2O = (2E)-4-hydroxy-3-methylbut-2-enyl diphosphate + 2 reduced [2Fe-2S]-[ferredoxin] + 2 H(+)</text>
        <dbReference type="Rhea" id="RHEA:24825"/>
        <dbReference type="Rhea" id="RHEA-COMP:10000"/>
        <dbReference type="Rhea" id="RHEA-COMP:10001"/>
        <dbReference type="ChEBI" id="CHEBI:15377"/>
        <dbReference type="ChEBI" id="CHEBI:15378"/>
        <dbReference type="ChEBI" id="CHEBI:33737"/>
        <dbReference type="ChEBI" id="CHEBI:33738"/>
        <dbReference type="ChEBI" id="CHEBI:57623"/>
        <dbReference type="ChEBI" id="CHEBI:128753"/>
        <dbReference type="EC" id="1.17.7.4"/>
    </reaction>
</comment>
<feature type="binding site" evidence="5">
    <location>
        <position position="192"/>
    </location>
    <ligand>
        <name>[4Fe-4S] cluster</name>
        <dbReference type="ChEBI" id="CHEBI:49883"/>
    </ligand>
</feature>
<dbReference type="Gene3D" id="3.40.50.11270">
    <property type="match status" value="1"/>
</dbReference>
<evidence type="ECO:0000256" key="4">
    <source>
        <dbReference type="ARBA" id="ARBA00023014"/>
    </source>
</evidence>
<dbReference type="PANTHER" id="PTHR30426:SF0">
    <property type="entry name" value="4-HYDROXY-3-METHYLBUT-2-ENYL DIPHOSPHATE REDUCTASE"/>
    <property type="match status" value="1"/>
</dbReference>
<feature type="binding site" evidence="5">
    <location>
        <position position="222"/>
    </location>
    <ligand>
        <name>isopentenyl diphosphate</name>
        <dbReference type="ChEBI" id="CHEBI:128769"/>
    </ligand>
</feature>
<evidence type="ECO:0000256" key="5">
    <source>
        <dbReference type="HAMAP-Rule" id="MF_00191"/>
    </source>
</evidence>
<name>A0A411YLM3_9ACTN</name>
<feature type="binding site" evidence="5">
    <location>
        <position position="220"/>
    </location>
    <ligand>
        <name>isopentenyl diphosphate</name>
        <dbReference type="ChEBI" id="CHEBI:128769"/>
    </ligand>
</feature>
<feature type="binding site" evidence="5">
    <location>
        <position position="122"/>
    </location>
    <ligand>
        <name>(2E)-4-hydroxy-3-methylbut-2-enyl diphosphate</name>
        <dbReference type="ChEBI" id="CHEBI:128753"/>
    </ligand>
</feature>
<dbReference type="NCBIfam" id="NF002189">
    <property type="entry name" value="PRK01045.1-3"/>
    <property type="match status" value="1"/>
</dbReference>
<comment type="function">
    <text evidence="5">Catalyzes the conversion of 1-hydroxy-2-methyl-2-(E)-butenyl 4-diphosphate (HMBPP) into a mixture of isopentenyl diphosphate (IPP) and dimethylallyl diphosphate (DMAPP). Acts in the terminal step of the DOXP/MEP pathway for isoprenoid precursor biosynthesis.</text>
</comment>
<feature type="binding site" evidence="5">
    <location>
        <position position="94"/>
    </location>
    <ligand>
        <name>[4Fe-4S] cluster</name>
        <dbReference type="ChEBI" id="CHEBI:49883"/>
    </ligand>
</feature>
<evidence type="ECO:0000313" key="7">
    <source>
        <dbReference type="Proteomes" id="UP000291469"/>
    </source>
</evidence>
<dbReference type="GO" id="GO:0019288">
    <property type="term" value="P:isopentenyl diphosphate biosynthetic process, methylerythritol 4-phosphate pathway"/>
    <property type="evidence" value="ECO:0007669"/>
    <property type="project" value="UniProtKB-UniRule"/>
</dbReference>
<dbReference type="KEGG" id="erz:ER308_17400"/>
<proteinExistence type="inferred from homology"/>
<protein>
    <recommendedName>
        <fullName evidence="5">4-hydroxy-3-methylbut-2-enyl diphosphate reductase</fullName>
        <shortName evidence="5">HMBPP reductase</shortName>
        <ecNumber evidence="5">1.17.7.4</ecNumber>
    </recommendedName>
</protein>
<feature type="binding site" evidence="5">
    <location>
        <position position="72"/>
    </location>
    <ligand>
        <name>(2E)-4-hydroxy-3-methylbut-2-enyl diphosphate</name>
        <dbReference type="ChEBI" id="CHEBI:128753"/>
    </ligand>
</feature>
<dbReference type="NCBIfam" id="TIGR00216">
    <property type="entry name" value="ispH_lytB"/>
    <property type="match status" value="1"/>
</dbReference>
<sequence>MLLAAPRGFCAGVERAVDVVELALEHYGPPIYVRHAIVHNTRVVADLEHKGAVFVEDENDVPEGGRIVYSAHGIPPEVRDNAERRGLREIDATCPLVTKVHYEAKDFANKGHDIILVGHAGHQEVVGTTGHAPEAIHLVETPADVHALELDDPENVAYITQTTLSVDEANEVVDAILEKFPNARGPRGDDICYATTNRQDAVKVLAERSDVVLVIGSDTSSNSKRMVEVALGHGAAAAYLVDHAGDLRDEWFDGVSRVGLTSGASAPDVLVQEMIDALDERFGAEVRTVDVVDEQMHFALPKELRGLPLANA</sequence>
<dbReference type="NCBIfam" id="NF002190">
    <property type="entry name" value="PRK01045.1-4"/>
    <property type="match status" value="1"/>
</dbReference>
<dbReference type="CDD" id="cd13944">
    <property type="entry name" value="lytB_ispH"/>
    <property type="match status" value="1"/>
</dbReference>
<dbReference type="OrthoDB" id="9804068at2"/>
<dbReference type="HAMAP" id="MF_00191">
    <property type="entry name" value="IspH"/>
    <property type="match status" value="1"/>
</dbReference>
<dbReference type="AlphaFoldDB" id="A0A411YLM3"/>
<keyword evidence="5 6" id="KW-0560">Oxidoreductase</keyword>
<evidence type="ECO:0000256" key="3">
    <source>
        <dbReference type="ARBA" id="ARBA00023004"/>
    </source>
</evidence>
<dbReference type="GO" id="GO:0051745">
    <property type="term" value="F:4-hydroxy-3-methylbut-2-enyl diphosphate reductase activity"/>
    <property type="evidence" value="ECO:0007669"/>
    <property type="project" value="UniProtKB-UniRule"/>
</dbReference>
<feature type="binding site" evidence="5">
    <location>
        <position position="221"/>
    </location>
    <ligand>
        <name>(2E)-4-hydroxy-3-methylbut-2-enyl diphosphate</name>
        <dbReference type="ChEBI" id="CHEBI:128753"/>
    </ligand>
</feature>
<feature type="binding site" evidence="5">
    <location>
        <position position="221"/>
    </location>
    <ligand>
        <name>isopentenyl diphosphate</name>
        <dbReference type="ChEBI" id="CHEBI:128769"/>
    </ligand>
</feature>
<dbReference type="GO" id="GO:0046872">
    <property type="term" value="F:metal ion binding"/>
    <property type="evidence" value="ECO:0007669"/>
    <property type="project" value="UniProtKB-KW"/>
</dbReference>
<feature type="binding site" evidence="5">
    <location>
        <position position="39"/>
    </location>
    <ligand>
        <name>(2E)-4-hydroxy-3-methylbut-2-enyl diphosphate</name>
        <dbReference type="ChEBI" id="CHEBI:128753"/>
    </ligand>
</feature>
<feature type="binding site" evidence="5">
    <location>
        <position position="72"/>
    </location>
    <ligand>
        <name>dimethylallyl diphosphate</name>
        <dbReference type="ChEBI" id="CHEBI:57623"/>
    </ligand>
</feature>
<dbReference type="UniPathway" id="UPA00056">
    <property type="reaction ID" value="UER00097"/>
</dbReference>
<dbReference type="InterPro" id="IPR003451">
    <property type="entry name" value="LytB/IspH"/>
</dbReference>
<comment type="pathway">
    <text evidence="5">Isoprenoid biosynthesis; dimethylallyl diphosphate biosynthesis; dimethylallyl diphosphate from (2E)-4-hydroxy-3-methylbutenyl diphosphate: step 1/1.</text>
</comment>
<dbReference type="Pfam" id="PF02401">
    <property type="entry name" value="LYTB"/>
    <property type="match status" value="1"/>
</dbReference>
<accession>A0A411YLM3</accession>
<feature type="binding site" evidence="5">
    <location>
        <position position="265"/>
    </location>
    <ligand>
        <name>isopentenyl diphosphate</name>
        <dbReference type="ChEBI" id="CHEBI:128769"/>
    </ligand>
</feature>
<feature type="binding site" evidence="5">
    <location>
        <position position="39"/>
    </location>
    <ligand>
        <name>dimethylallyl diphosphate</name>
        <dbReference type="ChEBI" id="CHEBI:57623"/>
    </ligand>
</feature>